<dbReference type="AlphaFoldDB" id="A0A132AG38"/>
<dbReference type="Proteomes" id="UP000616769">
    <property type="component" value="Unassembled WGS sequence"/>
</dbReference>
<evidence type="ECO:0000313" key="2">
    <source>
        <dbReference type="Proteomes" id="UP000616769"/>
    </source>
</evidence>
<dbReference type="VEuPathDB" id="VectorBase:SSCA001850"/>
<organism evidence="1 2">
    <name type="scientific">Sarcoptes scabiei</name>
    <name type="common">Itch mite</name>
    <name type="synonym">Acarus scabiei</name>
    <dbReference type="NCBI Taxonomy" id="52283"/>
    <lineage>
        <taxon>Eukaryota</taxon>
        <taxon>Metazoa</taxon>
        <taxon>Ecdysozoa</taxon>
        <taxon>Arthropoda</taxon>
        <taxon>Chelicerata</taxon>
        <taxon>Arachnida</taxon>
        <taxon>Acari</taxon>
        <taxon>Acariformes</taxon>
        <taxon>Sarcoptiformes</taxon>
        <taxon>Astigmata</taxon>
        <taxon>Psoroptidia</taxon>
        <taxon>Sarcoptoidea</taxon>
        <taxon>Sarcoptidae</taxon>
        <taxon>Sarcoptinae</taxon>
        <taxon>Sarcoptes</taxon>
    </lineage>
</organism>
<accession>A0A132AG38</accession>
<gene>
    <name evidence="1" type="ORF">QR98_0083340</name>
</gene>
<name>A0A132AG38_SARSC</name>
<protein>
    <submittedName>
        <fullName evidence="1">Uncharacterized protein</fullName>
    </submittedName>
</protein>
<comment type="caution">
    <text evidence="1">The sequence shown here is derived from an EMBL/GenBank/DDBJ whole genome shotgun (WGS) entry which is preliminary data.</text>
</comment>
<evidence type="ECO:0000313" key="1">
    <source>
        <dbReference type="EMBL" id="KPM09789.1"/>
    </source>
</evidence>
<sequence length="88" mass="9736">MRFLKEICILIVLVVFMLFTEPVLSYGGYGGGGYGYGYGGGFGGGYGVAKYYAVPVAYAPAVVPTYGSYKYKEKTKRRFKGKLWVINY</sequence>
<reference evidence="1 2" key="1">
    <citation type="journal article" date="2015" name="Parasit. Vectors">
        <title>Draft genome of the scabies mite.</title>
        <authorList>
            <person name="Rider S.D.Jr."/>
            <person name="Morgan M.S."/>
            <person name="Arlian L.G."/>
        </authorList>
    </citation>
    <scope>NUCLEOTIDE SEQUENCE [LARGE SCALE GENOMIC DNA]</scope>
    <source>
        <strain evidence="1">Arlian Lab</strain>
    </source>
</reference>
<proteinExistence type="predicted"/>
<dbReference type="EMBL" id="JXLN01014102">
    <property type="protein sequence ID" value="KPM09789.1"/>
    <property type="molecule type" value="Genomic_DNA"/>
</dbReference>